<keyword evidence="1" id="KW-0949">S-adenosyl-L-methionine</keyword>
<dbReference type="InterPro" id="IPR050377">
    <property type="entry name" value="Radical_SAM_PqqE_MftC-like"/>
</dbReference>
<keyword evidence="7" id="KW-1185">Reference proteome</keyword>
<evidence type="ECO:0000256" key="2">
    <source>
        <dbReference type="ARBA" id="ARBA00022723"/>
    </source>
</evidence>
<dbReference type="Gene3D" id="3.20.20.70">
    <property type="entry name" value="Aldolase class I"/>
    <property type="match status" value="1"/>
</dbReference>
<evidence type="ECO:0000259" key="5">
    <source>
        <dbReference type="PROSITE" id="PS51918"/>
    </source>
</evidence>
<gene>
    <name evidence="6" type="ORF">NEF87_001136</name>
</gene>
<dbReference type="NCBIfam" id="TIGR04085">
    <property type="entry name" value="rSAM_more_4Fe4S"/>
    <property type="match status" value="1"/>
</dbReference>
<dbReference type="InterPro" id="IPR023885">
    <property type="entry name" value="4Fe4S-binding_SPASM_dom"/>
</dbReference>
<evidence type="ECO:0000256" key="3">
    <source>
        <dbReference type="ARBA" id="ARBA00023004"/>
    </source>
</evidence>
<dbReference type="EMBL" id="CP104013">
    <property type="protein sequence ID" value="UYP44851.1"/>
    <property type="molecule type" value="Genomic_DNA"/>
</dbReference>
<keyword evidence="3" id="KW-0408">Iron</keyword>
<dbReference type="SUPFAM" id="SSF102114">
    <property type="entry name" value="Radical SAM enzymes"/>
    <property type="match status" value="1"/>
</dbReference>
<evidence type="ECO:0000313" key="6">
    <source>
        <dbReference type="EMBL" id="UYP44851.1"/>
    </source>
</evidence>
<reference evidence="6" key="1">
    <citation type="submission" date="2022-09" db="EMBL/GenBank/DDBJ databases">
        <title>Actin cytoskeleton and complex cell architecture in an #Asgard archaeon.</title>
        <authorList>
            <person name="Ponce Toledo R.I."/>
            <person name="Schleper C."/>
            <person name="Rodrigues Oliveira T."/>
            <person name="Wollweber F."/>
            <person name="Xu J."/>
            <person name="Rittmann S."/>
            <person name="Klingl A."/>
            <person name="Pilhofer M."/>
        </authorList>
    </citation>
    <scope>NUCLEOTIDE SEQUENCE</scope>
    <source>
        <strain evidence="6">B-35</strain>
    </source>
</reference>
<evidence type="ECO:0000313" key="7">
    <source>
        <dbReference type="Proteomes" id="UP001208689"/>
    </source>
</evidence>
<dbReference type="InterPro" id="IPR006638">
    <property type="entry name" value="Elp3/MiaA/NifB-like_rSAM"/>
</dbReference>
<dbReference type="CDD" id="cd01335">
    <property type="entry name" value="Radical_SAM"/>
    <property type="match status" value="1"/>
</dbReference>
<dbReference type="SMART" id="SM00729">
    <property type="entry name" value="Elp3"/>
    <property type="match status" value="1"/>
</dbReference>
<protein>
    <submittedName>
        <fullName evidence="6">GTP 3',8-cyclase</fullName>
    </submittedName>
</protein>
<dbReference type="SFLD" id="SFLDG01067">
    <property type="entry name" value="SPASM/twitch_domain_containing"/>
    <property type="match status" value="1"/>
</dbReference>
<sequence>MLFEKSTVHFEITSECNHRCIFCYNQHQVFDNSKNKEYISFDFYKQIIDKFVELKVKNVIITGGEPFLHPEILPFIEYAKKRKLDISINTNGSLLTPEINQFLANYKIRLLVSLHGTNSLFEKLVQVKTFDRVRKNLIDARKNYNLNISLQFVPIKINFHHIREVAQFAKELGCYLQVGRYTDPCGISESTSSFGLTIKEYHSLFNEILKIKRELKVPIGLGNGIPFCMIDEENLSNDILNLFNRCGCSLGKSIWALSPEGNIRACPQLSNTIGNILTDSIKILSQKIEDLFNSSVITPEICQDCGIRILCCGGCRASGLVRNGAINSFDPLFPLDEERRNKSIALIKQKIKILGEKENQSLSSEFDEQSILTANRELFRRNLNSYVILRGFGKNGFIYKELNESALAILNEFKHPSSVKSVLIKLSKDFSIGIEEIRGDVFNCIENFLKADILQF</sequence>
<dbReference type="Proteomes" id="UP001208689">
    <property type="component" value="Chromosome"/>
</dbReference>
<dbReference type="PANTHER" id="PTHR11228:SF7">
    <property type="entry name" value="PQQA PEPTIDE CYCLASE"/>
    <property type="match status" value="1"/>
</dbReference>
<keyword evidence="4" id="KW-0411">Iron-sulfur</keyword>
<accession>A0ABY6HQL0</accession>
<proteinExistence type="predicted"/>
<dbReference type="SFLD" id="SFLDS00029">
    <property type="entry name" value="Radical_SAM"/>
    <property type="match status" value="1"/>
</dbReference>
<dbReference type="PROSITE" id="PS51918">
    <property type="entry name" value="RADICAL_SAM"/>
    <property type="match status" value="1"/>
</dbReference>
<dbReference type="InterPro" id="IPR058240">
    <property type="entry name" value="rSAM_sf"/>
</dbReference>
<dbReference type="PANTHER" id="PTHR11228">
    <property type="entry name" value="RADICAL SAM DOMAIN PROTEIN"/>
    <property type="match status" value="1"/>
</dbReference>
<feature type="domain" description="Radical SAM core" evidence="5">
    <location>
        <begin position="2"/>
        <end position="218"/>
    </location>
</feature>
<evidence type="ECO:0000256" key="4">
    <source>
        <dbReference type="ARBA" id="ARBA00023014"/>
    </source>
</evidence>
<keyword evidence="2" id="KW-0479">Metal-binding</keyword>
<dbReference type="SFLD" id="SFLDG01386">
    <property type="entry name" value="main_SPASM_domain-containing"/>
    <property type="match status" value="1"/>
</dbReference>
<name>A0ABY6HQL0_9ARCH</name>
<dbReference type="InterPro" id="IPR013785">
    <property type="entry name" value="Aldolase_TIM"/>
</dbReference>
<dbReference type="InterPro" id="IPR007197">
    <property type="entry name" value="rSAM"/>
</dbReference>
<evidence type="ECO:0000256" key="1">
    <source>
        <dbReference type="ARBA" id="ARBA00022691"/>
    </source>
</evidence>
<dbReference type="Pfam" id="PF04055">
    <property type="entry name" value="Radical_SAM"/>
    <property type="match status" value="1"/>
</dbReference>
<organism evidence="6 7">
    <name type="scientific">Candidatus Lokiarchaeum ossiferum</name>
    <dbReference type="NCBI Taxonomy" id="2951803"/>
    <lineage>
        <taxon>Archaea</taxon>
        <taxon>Promethearchaeati</taxon>
        <taxon>Promethearchaeota</taxon>
        <taxon>Promethearchaeia</taxon>
        <taxon>Promethearchaeales</taxon>
        <taxon>Promethearchaeaceae</taxon>
        <taxon>Candidatus Lokiarchaeum</taxon>
    </lineage>
</organism>